<comment type="subcellular location">
    <subcellularLocation>
        <location evidence="1">Cytoplasm</location>
        <location evidence="1">Cytosol</location>
    </subcellularLocation>
</comment>
<dbReference type="Pfam" id="PF25084">
    <property type="entry name" value="LbH_EIF2B"/>
    <property type="match status" value="1"/>
</dbReference>
<dbReference type="InterPro" id="IPR051956">
    <property type="entry name" value="eIF2B_epsilon"/>
</dbReference>
<dbReference type="Gene3D" id="1.25.40.180">
    <property type="match status" value="1"/>
</dbReference>
<evidence type="ECO:0000256" key="1">
    <source>
        <dbReference type="ARBA" id="ARBA00004514"/>
    </source>
</evidence>
<feature type="region of interest" description="Disordered" evidence="9">
    <location>
        <begin position="415"/>
        <end position="440"/>
    </location>
</feature>
<dbReference type="Gene3D" id="3.90.550.10">
    <property type="entry name" value="Spore Coat Polysaccharide Biosynthesis Protein SpsA, Chain A"/>
    <property type="match status" value="1"/>
</dbReference>
<dbReference type="InterPro" id="IPR035543">
    <property type="entry name" value="eIF-2B_epsilon_N"/>
</dbReference>
<dbReference type="GO" id="GO:0031369">
    <property type="term" value="F:translation initiation factor binding"/>
    <property type="evidence" value="ECO:0007669"/>
    <property type="project" value="InterPro"/>
</dbReference>
<dbReference type="GO" id="GO:0005851">
    <property type="term" value="C:eukaryotic translation initiation factor 2B complex"/>
    <property type="evidence" value="ECO:0007669"/>
    <property type="project" value="TreeGrafter"/>
</dbReference>
<dbReference type="GO" id="GO:0003743">
    <property type="term" value="F:translation initiation factor activity"/>
    <property type="evidence" value="ECO:0007669"/>
    <property type="project" value="UniProtKB-KW"/>
</dbReference>
<dbReference type="EMBL" id="MU128909">
    <property type="protein sequence ID" value="KAF9521193.1"/>
    <property type="molecule type" value="Genomic_DNA"/>
</dbReference>
<feature type="compositionally biased region" description="Acidic residues" evidence="9">
    <location>
        <begin position="452"/>
        <end position="465"/>
    </location>
</feature>
<dbReference type="SUPFAM" id="SSF48371">
    <property type="entry name" value="ARM repeat"/>
    <property type="match status" value="1"/>
</dbReference>
<dbReference type="InterPro" id="IPR005835">
    <property type="entry name" value="NTP_transferase_dom"/>
</dbReference>
<keyword evidence="4" id="KW-0396">Initiation factor</keyword>
<evidence type="ECO:0000313" key="11">
    <source>
        <dbReference type="EMBL" id="KAF9521193.1"/>
    </source>
</evidence>
<evidence type="ECO:0000256" key="8">
    <source>
        <dbReference type="ARBA" id="ARBA00046432"/>
    </source>
</evidence>
<dbReference type="Pfam" id="PF02020">
    <property type="entry name" value="W2"/>
    <property type="match status" value="1"/>
</dbReference>
<feature type="compositionally biased region" description="Acidic residues" evidence="9">
    <location>
        <begin position="684"/>
        <end position="701"/>
    </location>
</feature>
<comment type="subunit">
    <text evidence="8">Component of the translation initiation factor 2B (eIF2B) complex which is a heterodecamer of two sets of five different subunits: alpha, beta, gamma, delta and epsilon. Subunits alpha, beta and delta comprise a regulatory subcomplex and subunits epsilon and gamma comprise a catalytic subcomplex. Within the complex, the hexameric regulatory complex resides at the center, with the two heterodimeric catalytic subcomplexes bound on opposite sides.</text>
</comment>
<dbReference type="AlphaFoldDB" id="A0A9P6BBF9"/>
<dbReference type="InterPro" id="IPR044123">
    <property type="entry name" value="W2_eIF2B_epsilon"/>
</dbReference>
<evidence type="ECO:0000256" key="4">
    <source>
        <dbReference type="ARBA" id="ARBA00022540"/>
    </source>
</evidence>
<keyword evidence="3" id="KW-0963">Cytoplasm</keyword>
<dbReference type="GO" id="GO:0005829">
    <property type="term" value="C:cytosol"/>
    <property type="evidence" value="ECO:0007669"/>
    <property type="project" value="UniProtKB-SubCell"/>
</dbReference>
<dbReference type="FunFam" id="3.90.550.10:FF:000066">
    <property type="entry name" value="Translation initiation factor eIF-2B subunit epsilon"/>
    <property type="match status" value="1"/>
</dbReference>
<evidence type="ECO:0000256" key="7">
    <source>
        <dbReference type="ARBA" id="ARBA00044345"/>
    </source>
</evidence>
<organism evidence="11 12">
    <name type="scientific">Hydnum rufescens UP504</name>
    <dbReference type="NCBI Taxonomy" id="1448309"/>
    <lineage>
        <taxon>Eukaryota</taxon>
        <taxon>Fungi</taxon>
        <taxon>Dikarya</taxon>
        <taxon>Basidiomycota</taxon>
        <taxon>Agaricomycotina</taxon>
        <taxon>Agaricomycetes</taxon>
        <taxon>Cantharellales</taxon>
        <taxon>Hydnaceae</taxon>
        <taxon>Hydnum</taxon>
    </lineage>
</organism>
<reference evidence="11" key="1">
    <citation type="journal article" date="2020" name="Nat. Commun.">
        <title>Large-scale genome sequencing of mycorrhizal fungi provides insights into the early evolution of symbiotic traits.</title>
        <authorList>
            <person name="Miyauchi S."/>
            <person name="Kiss E."/>
            <person name="Kuo A."/>
            <person name="Drula E."/>
            <person name="Kohler A."/>
            <person name="Sanchez-Garcia M."/>
            <person name="Morin E."/>
            <person name="Andreopoulos B."/>
            <person name="Barry K.W."/>
            <person name="Bonito G."/>
            <person name="Buee M."/>
            <person name="Carver A."/>
            <person name="Chen C."/>
            <person name="Cichocki N."/>
            <person name="Clum A."/>
            <person name="Culley D."/>
            <person name="Crous P.W."/>
            <person name="Fauchery L."/>
            <person name="Girlanda M."/>
            <person name="Hayes R.D."/>
            <person name="Keri Z."/>
            <person name="LaButti K."/>
            <person name="Lipzen A."/>
            <person name="Lombard V."/>
            <person name="Magnuson J."/>
            <person name="Maillard F."/>
            <person name="Murat C."/>
            <person name="Nolan M."/>
            <person name="Ohm R.A."/>
            <person name="Pangilinan J."/>
            <person name="Pereira M.F."/>
            <person name="Perotto S."/>
            <person name="Peter M."/>
            <person name="Pfister S."/>
            <person name="Riley R."/>
            <person name="Sitrit Y."/>
            <person name="Stielow J.B."/>
            <person name="Szollosi G."/>
            <person name="Zifcakova L."/>
            <person name="Stursova M."/>
            <person name="Spatafora J.W."/>
            <person name="Tedersoo L."/>
            <person name="Vaario L.M."/>
            <person name="Yamada A."/>
            <person name="Yan M."/>
            <person name="Wang P."/>
            <person name="Xu J."/>
            <person name="Bruns T."/>
            <person name="Baldrian P."/>
            <person name="Vilgalys R."/>
            <person name="Dunand C."/>
            <person name="Henrissat B."/>
            <person name="Grigoriev I.V."/>
            <person name="Hibbett D."/>
            <person name="Nagy L.G."/>
            <person name="Martin F.M."/>
        </authorList>
    </citation>
    <scope>NUCLEOTIDE SEQUENCE</scope>
    <source>
        <strain evidence="11">UP504</strain>
    </source>
</reference>
<comment type="similarity">
    <text evidence="2">Belongs to the eIF-2B gamma/epsilon subunits family.</text>
</comment>
<proteinExistence type="inferred from homology"/>
<evidence type="ECO:0000313" key="12">
    <source>
        <dbReference type="Proteomes" id="UP000886523"/>
    </source>
</evidence>
<dbReference type="OrthoDB" id="424572at2759"/>
<dbReference type="InterPro" id="IPR016024">
    <property type="entry name" value="ARM-type_fold"/>
</dbReference>
<name>A0A9P6BBF9_9AGAM</name>
<keyword evidence="12" id="KW-1185">Reference proteome</keyword>
<dbReference type="InterPro" id="IPR011004">
    <property type="entry name" value="Trimer_LpxA-like_sf"/>
</dbReference>
<dbReference type="CDD" id="cd04197">
    <property type="entry name" value="eIF-2B_epsilon_N"/>
    <property type="match status" value="1"/>
</dbReference>
<feature type="region of interest" description="Disordered" evidence="9">
    <location>
        <begin position="681"/>
        <end position="701"/>
    </location>
</feature>
<evidence type="ECO:0000256" key="2">
    <source>
        <dbReference type="ARBA" id="ARBA00007878"/>
    </source>
</evidence>
<dbReference type="PROSITE" id="PS51363">
    <property type="entry name" value="W2"/>
    <property type="match status" value="1"/>
</dbReference>
<dbReference type="InterPro" id="IPR056764">
    <property type="entry name" value="LbH_EIF2B3/5"/>
</dbReference>
<evidence type="ECO:0000259" key="10">
    <source>
        <dbReference type="PROSITE" id="PS51363"/>
    </source>
</evidence>
<feature type="compositionally biased region" description="Low complexity" evidence="9">
    <location>
        <begin position="494"/>
        <end position="503"/>
    </location>
</feature>
<evidence type="ECO:0000256" key="6">
    <source>
        <dbReference type="ARBA" id="ARBA00044144"/>
    </source>
</evidence>
<feature type="domain" description="W2" evidence="10">
    <location>
        <begin position="521"/>
        <end position="690"/>
    </location>
</feature>
<dbReference type="Proteomes" id="UP000886523">
    <property type="component" value="Unassembled WGS sequence"/>
</dbReference>
<dbReference type="InterPro" id="IPR003307">
    <property type="entry name" value="W2_domain"/>
</dbReference>
<keyword evidence="5" id="KW-0648">Protein biosynthesis</keyword>
<dbReference type="PANTHER" id="PTHR45887:SF1">
    <property type="entry name" value="TRANSLATION INITIATION FACTOR EIF-2B SUBUNIT EPSILON"/>
    <property type="match status" value="1"/>
</dbReference>
<dbReference type="InterPro" id="IPR029044">
    <property type="entry name" value="Nucleotide-diphossugar_trans"/>
</dbReference>
<feature type="compositionally biased region" description="Polar residues" evidence="9">
    <location>
        <begin position="470"/>
        <end position="482"/>
    </location>
</feature>
<evidence type="ECO:0000256" key="3">
    <source>
        <dbReference type="ARBA" id="ARBA00022490"/>
    </source>
</evidence>
<evidence type="ECO:0000256" key="5">
    <source>
        <dbReference type="ARBA" id="ARBA00022917"/>
    </source>
</evidence>
<dbReference type="CDD" id="cd11558">
    <property type="entry name" value="W2_eIF2B_epsilon"/>
    <property type="match status" value="1"/>
</dbReference>
<evidence type="ECO:0000256" key="9">
    <source>
        <dbReference type="SAM" id="MobiDB-lite"/>
    </source>
</evidence>
<feature type="region of interest" description="Disordered" evidence="9">
    <location>
        <begin position="452"/>
        <end position="518"/>
    </location>
</feature>
<protein>
    <recommendedName>
        <fullName evidence="6">Translation initiation factor eIF2B subunit epsilon</fullName>
    </recommendedName>
    <alternativeName>
        <fullName evidence="7">eIF2B GDP-GTP exchange factor subunit epsilon</fullName>
    </alternativeName>
</protein>
<dbReference type="SUPFAM" id="SSF51161">
    <property type="entry name" value="Trimeric LpxA-like enzymes"/>
    <property type="match status" value="1"/>
</dbReference>
<dbReference type="Gene3D" id="2.160.10.10">
    <property type="entry name" value="Hexapeptide repeat proteins"/>
    <property type="match status" value="1"/>
</dbReference>
<accession>A0A9P6BBF9</accession>
<dbReference type="GO" id="GO:0005085">
    <property type="term" value="F:guanyl-nucleotide exchange factor activity"/>
    <property type="evidence" value="ECO:0007669"/>
    <property type="project" value="InterPro"/>
</dbReference>
<dbReference type="Pfam" id="PF00483">
    <property type="entry name" value="NTP_transferase"/>
    <property type="match status" value="1"/>
</dbReference>
<dbReference type="PANTHER" id="PTHR45887">
    <property type="entry name" value="TRANSLATION INITIATION FACTOR EIF-2B SUBUNIT EPSILON"/>
    <property type="match status" value="1"/>
</dbReference>
<dbReference type="SUPFAM" id="SSF53448">
    <property type="entry name" value="Nucleotide-diphospho-sugar transferases"/>
    <property type="match status" value="1"/>
</dbReference>
<sequence>MPPKSGKEVVEDEDEVLQAVILADSFNSRFQPLSTTKPRTLLPLCNIPLLDWTVEALVSSGVQEIFVFCCSHAEKIKEAIRVSRWSLPNSGVSITPIVTPEANSVGDVMRELDTKQIITSDFILVTGDVVSTIPLQAVLREHKERRKASKDCIMTMVYKPAGPRDRPRPGLDSSILLLDTKTHECLYYEYVASGHTIVSLPREKLNKRTDVDVRTDLLDCSIDVCSVDVPPLFSENFDYQDLRVDFVHGVLTSDILGKTIYCHIPPKGYAARVRDTRSYAAISQDVLSRRTFPLVPDDTPEFRFKRGLVYLSDPLSLSRTCTIGSHTQIGRRTTIDDDAFLDHSVIGEDCSIGRGTKIQNTYIWASVTIGAGCIVEDSIIANGVKIGRNSRISRGCLIGEGTVLGENANLAPFSRVAASPPTKDDEEEDDNMSPADPSVVGFNTQAYLWPEEEKDDASDSEDDTEHETLQTRQFNRLGNTNPHLAVPESDESSTSEASSPEGSQALSLDGDVPKLSLDDNSAAASDFRSECTQSLERAFDEGHTVDNAAIELKTLRMASNVPLGAVKEVVVEFIASRIQLSDSAAEQKKLVNRIIDRWGGLIQGIGGEDPVETIVLLQAYCAKTPVRLKLFGNVLAAFYNADVVEDEDIKLWLLDSRSKYAVDTPGDTCRKQGVILFKAIEAQSSEDDDDDDDDEEEDEDD</sequence>
<comment type="caution">
    <text evidence="11">The sequence shown here is derived from an EMBL/GenBank/DDBJ whole genome shotgun (WGS) entry which is preliminary data.</text>
</comment>
<gene>
    <name evidence="11" type="ORF">BS47DRAFT_1378549</name>
</gene>